<dbReference type="SMART" id="SM00044">
    <property type="entry name" value="CYCc"/>
    <property type="match status" value="1"/>
</dbReference>
<proteinExistence type="predicted"/>
<dbReference type="SUPFAM" id="SSF55073">
    <property type="entry name" value="Nucleotide cyclase"/>
    <property type="match status" value="1"/>
</dbReference>
<protein>
    <recommendedName>
        <fullName evidence="2">Guanylate cyclase domain-containing protein</fullName>
    </recommendedName>
</protein>
<dbReference type="Gene3D" id="3.30.70.1230">
    <property type="entry name" value="Nucleotide cyclase"/>
    <property type="match status" value="1"/>
</dbReference>
<sequence>MSLPSRIRHKLNTSQLNSLLVAILMLGTGLLLSLLTYTHLLQQLSTQQQNNVERQLQRLAVAAAPALVQQDRVTLNVLLDDWVKGPAIQGLEILSTDQQRLASSGDHTAGQVMTRPITQDNRALGAIRASLDATPVHQVARRYLALALMATGLMAMLAAFVTYQLTERSFGQFRSIVDALQRFRHGQDIELTPPDATLPEFRQMQTELQHIAQQQQQQHALEEALGRFVQHTSGHDQKGLQYFDCALMYLEIQELDVLQSRLSAEELSQTLGRYYRLLSHAAKLYNGRLDRFLGDGIVMIFGVPKADQQSAMHSLCAAQLFQGLVNQVREHDSHIYPLEFRIAVHWGPVLMTPLQGETQLSGNLIGDTLHWAAQLAACGEERGVLASCELVQHLDSDIDWREGPILSDLHGREQCSYWLQQLPAKTRSLIERQIKHITALTTNA</sequence>
<organism evidence="3 4">
    <name type="scientific">Bacterioplanes sanyensis</name>
    <dbReference type="NCBI Taxonomy" id="1249553"/>
    <lineage>
        <taxon>Bacteria</taxon>
        <taxon>Pseudomonadati</taxon>
        <taxon>Pseudomonadota</taxon>
        <taxon>Gammaproteobacteria</taxon>
        <taxon>Oceanospirillales</taxon>
        <taxon>Oceanospirillaceae</taxon>
        <taxon>Bacterioplanes</taxon>
    </lineage>
</organism>
<feature type="transmembrane region" description="Helical" evidence="1">
    <location>
        <begin position="20"/>
        <end position="40"/>
    </location>
</feature>
<gene>
    <name evidence="3" type="ORF">CHH28_09365</name>
</gene>
<dbReference type="EMBL" id="CP022530">
    <property type="protein sequence ID" value="ASP38878.1"/>
    <property type="molecule type" value="Genomic_DNA"/>
</dbReference>
<keyword evidence="1" id="KW-0812">Transmembrane</keyword>
<keyword evidence="1" id="KW-1133">Transmembrane helix</keyword>
<evidence type="ECO:0000313" key="4">
    <source>
        <dbReference type="Proteomes" id="UP000202440"/>
    </source>
</evidence>
<dbReference type="KEGG" id="bsan:CHH28_09365"/>
<evidence type="ECO:0000259" key="2">
    <source>
        <dbReference type="PROSITE" id="PS50125"/>
    </source>
</evidence>
<dbReference type="CDD" id="cd07302">
    <property type="entry name" value="CHD"/>
    <property type="match status" value="1"/>
</dbReference>
<accession>A0A222FIR8</accession>
<reference evidence="3 4" key="1">
    <citation type="submission" date="2017-07" db="EMBL/GenBank/DDBJ databases">
        <title>Annotated genome sequence of Bacterioplanes sanyensis isolated from Red Sea.</title>
        <authorList>
            <person name="Rehman Z.U."/>
        </authorList>
    </citation>
    <scope>NUCLEOTIDE SEQUENCE [LARGE SCALE GENOMIC DNA]</scope>
    <source>
        <strain evidence="3 4">NV9</strain>
    </source>
</reference>
<feature type="domain" description="Guanylate cyclase" evidence="2">
    <location>
        <begin position="246"/>
        <end position="376"/>
    </location>
</feature>
<name>A0A222FIR8_9GAMM</name>
<dbReference type="RefSeq" id="WP_094060064.1">
    <property type="nucleotide sequence ID" value="NZ_CP022530.1"/>
</dbReference>
<evidence type="ECO:0000313" key="3">
    <source>
        <dbReference type="EMBL" id="ASP38878.1"/>
    </source>
</evidence>
<dbReference type="PROSITE" id="PS50125">
    <property type="entry name" value="GUANYLATE_CYCLASE_2"/>
    <property type="match status" value="1"/>
</dbReference>
<dbReference type="InterPro" id="IPR029787">
    <property type="entry name" value="Nucleotide_cyclase"/>
</dbReference>
<evidence type="ECO:0000256" key="1">
    <source>
        <dbReference type="SAM" id="Phobius"/>
    </source>
</evidence>
<keyword evidence="1" id="KW-0472">Membrane</keyword>
<dbReference type="OrthoDB" id="9789782at2"/>
<keyword evidence="4" id="KW-1185">Reference proteome</keyword>
<dbReference type="Proteomes" id="UP000202440">
    <property type="component" value="Chromosome"/>
</dbReference>
<dbReference type="Pfam" id="PF00211">
    <property type="entry name" value="Guanylate_cyc"/>
    <property type="match status" value="1"/>
</dbReference>
<dbReference type="GO" id="GO:0004016">
    <property type="term" value="F:adenylate cyclase activity"/>
    <property type="evidence" value="ECO:0007669"/>
    <property type="project" value="UniProtKB-ARBA"/>
</dbReference>
<dbReference type="GO" id="GO:0009190">
    <property type="term" value="P:cyclic nucleotide biosynthetic process"/>
    <property type="evidence" value="ECO:0007669"/>
    <property type="project" value="InterPro"/>
</dbReference>
<dbReference type="InterPro" id="IPR001054">
    <property type="entry name" value="A/G_cyclase"/>
</dbReference>
<dbReference type="AlphaFoldDB" id="A0A222FIR8"/>
<dbReference type="GO" id="GO:0035556">
    <property type="term" value="P:intracellular signal transduction"/>
    <property type="evidence" value="ECO:0007669"/>
    <property type="project" value="InterPro"/>
</dbReference>
<feature type="transmembrane region" description="Helical" evidence="1">
    <location>
        <begin position="143"/>
        <end position="165"/>
    </location>
</feature>